<dbReference type="InterPro" id="IPR036691">
    <property type="entry name" value="Endo/exonu/phosph_ase_sf"/>
</dbReference>
<sequence length="512" mass="58042">MASSSHNFQEINDLCANLNLEEEEEDVIIRNTGSIDTGVDMRWCLVGTFIQDHQMDFDTIQHQLASLWKPGMGFMSEHVVKDVGNRMGAYIESDPNNFTGDWKEFLRIRVTLHIGKPLRRKMKISPEGEDSFWINFKYERAPTFCFICGIIGHTENFCSQLFHTPPEKIVKPYGNWMRAQPTRQSKFIGSKWLRNVGWQPEQEASVENIGKVNANPNIIGGNQGTHSTINTGDSQHIHSSDLLNKAATQNNNGIEKGGLPISDVKRRRTSIEGSIDLDPLDEDMDHNDLMGHNADSAQTVPQQLIKNDTELPKNAKVDEIKRTISFEGAFTVEAQGHSGGLALLWKDNDEIKLNGYSNNHIDCFVTSSTFPTYRLTGIYGEPNRALRKNTWQLLRTLHASNSSPWCLIGDFNNVTSQADKKGGNPYPNWLIEGFQKVLSDCALFDLNLFGYQFTWERGRGTSNWIEVRIDRALAYDLWLHNFSLARLTNTEISTSDHTPIFLEPSPKNQTRH</sequence>
<dbReference type="PANTHER" id="PTHR33710">
    <property type="entry name" value="BNAC02G09200D PROTEIN"/>
    <property type="match status" value="1"/>
</dbReference>
<dbReference type="EnsemblPlants" id="evm.model.03.423">
    <property type="protein sequence ID" value="cds.evm.model.03.423"/>
    <property type="gene ID" value="evm.TU.03.423"/>
</dbReference>
<dbReference type="Gramene" id="evm.model.03.423">
    <property type="protein sequence ID" value="cds.evm.model.03.423"/>
    <property type="gene ID" value="evm.TU.03.423"/>
</dbReference>
<dbReference type="SUPFAM" id="SSF56219">
    <property type="entry name" value="DNase I-like"/>
    <property type="match status" value="1"/>
</dbReference>
<dbReference type="EMBL" id="UZAU01000253">
    <property type="status" value="NOT_ANNOTATED_CDS"/>
    <property type="molecule type" value="Genomic_DNA"/>
</dbReference>
<reference evidence="3" key="1">
    <citation type="submission" date="2018-11" db="EMBL/GenBank/DDBJ databases">
        <authorList>
            <person name="Grassa J C."/>
        </authorList>
    </citation>
    <scope>NUCLEOTIDE SEQUENCE [LARGE SCALE GENOMIC DNA]</scope>
</reference>
<dbReference type="OMA" id="CENNVES"/>
<dbReference type="AlphaFoldDB" id="A0A803P906"/>
<organism evidence="3 4">
    <name type="scientific">Cannabis sativa</name>
    <name type="common">Hemp</name>
    <name type="synonym">Marijuana</name>
    <dbReference type="NCBI Taxonomy" id="3483"/>
    <lineage>
        <taxon>Eukaryota</taxon>
        <taxon>Viridiplantae</taxon>
        <taxon>Streptophyta</taxon>
        <taxon>Embryophyta</taxon>
        <taxon>Tracheophyta</taxon>
        <taxon>Spermatophyta</taxon>
        <taxon>Magnoliopsida</taxon>
        <taxon>eudicotyledons</taxon>
        <taxon>Gunneridae</taxon>
        <taxon>Pentapetalae</taxon>
        <taxon>rosids</taxon>
        <taxon>fabids</taxon>
        <taxon>Rosales</taxon>
        <taxon>Cannabaceae</taxon>
        <taxon>Cannabis</taxon>
    </lineage>
</organism>
<name>A0A803P906_CANSA</name>
<accession>A0A803P906</accession>
<dbReference type="InterPro" id="IPR025836">
    <property type="entry name" value="Zn_knuckle_CX2CX4HX4C"/>
</dbReference>
<proteinExistence type="predicted"/>
<feature type="domain" description="Endonuclease/exonuclease/phosphatase" evidence="1">
    <location>
        <begin position="332"/>
        <end position="497"/>
    </location>
</feature>
<feature type="domain" description="Zinc knuckle CX2CX4HX4C" evidence="2">
    <location>
        <begin position="114"/>
        <end position="159"/>
    </location>
</feature>
<dbReference type="Proteomes" id="UP000596661">
    <property type="component" value="Chromosome 3"/>
</dbReference>
<dbReference type="Pfam" id="PF03372">
    <property type="entry name" value="Exo_endo_phos"/>
    <property type="match status" value="1"/>
</dbReference>
<dbReference type="GO" id="GO:0003824">
    <property type="term" value="F:catalytic activity"/>
    <property type="evidence" value="ECO:0007669"/>
    <property type="project" value="InterPro"/>
</dbReference>
<evidence type="ECO:0000259" key="1">
    <source>
        <dbReference type="Pfam" id="PF03372"/>
    </source>
</evidence>
<keyword evidence="4" id="KW-1185">Reference proteome</keyword>
<dbReference type="Pfam" id="PF14392">
    <property type="entry name" value="zf-CCHC_4"/>
    <property type="match status" value="1"/>
</dbReference>
<dbReference type="Gene3D" id="3.60.10.10">
    <property type="entry name" value="Endonuclease/exonuclease/phosphatase"/>
    <property type="match status" value="1"/>
</dbReference>
<protein>
    <submittedName>
        <fullName evidence="3">Uncharacterized protein</fullName>
    </submittedName>
</protein>
<reference evidence="3" key="2">
    <citation type="submission" date="2021-03" db="UniProtKB">
        <authorList>
            <consortium name="EnsemblPlants"/>
        </authorList>
    </citation>
    <scope>IDENTIFICATION</scope>
</reference>
<evidence type="ECO:0000313" key="3">
    <source>
        <dbReference type="EnsemblPlants" id="cds.evm.model.03.423"/>
    </source>
</evidence>
<dbReference type="InterPro" id="IPR005135">
    <property type="entry name" value="Endo/exonuclease/phosphatase"/>
</dbReference>
<dbReference type="PANTHER" id="PTHR33710:SF64">
    <property type="entry name" value="ENDONUCLEASE_EXONUCLEASE_PHOSPHATASE DOMAIN-CONTAINING PROTEIN"/>
    <property type="match status" value="1"/>
</dbReference>
<evidence type="ECO:0000313" key="4">
    <source>
        <dbReference type="Proteomes" id="UP000596661"/>
    </source>
</evidence>
<evidence type="ECO:0000259" key="2">
    <source>
        <dbReference type="Pfam" id="PF14392"/>
    </source>
</evidence>